<dbReference type="PANTHER" id="PTHR12205:SF0">
    <property type="entry name" value="CENTROMERE_KINETOCHORE PROTEIN ZW10 HOMOLOG"/>
    <property type="match status" value="1"/>
</dbReference>
<dbReference type="AlphaFoldDB" id="A0A1Y2I5U2"/>
<dbReference type="GO" id="GO:1990423">
    <property type="term" value="C:RZZ complex"/>
    <property type="evidence" value="ECO:0007669"/>
    <property type="project" value="TreeGrafter"/>
</dbReference>
<evidence type="ECO:0000313" key="3">
    <source>
        <dbReference type="Proteomes" id="UP000193411"/>
    </source>
</evidence>
<dbReference type="OrthoDB" id="534815at2759"/>
<dbReference type="InterPro" id="IPR055148">
    <property type="entry name" value="ZW10_C_2"/>
</dbReference>
<evidence type="ECO:0000313" key="2">
    <source>
        <dbReference type="EMBL" id="ORZ41443.1"/>
    </source>
</evidence>
<dbReference type="Proteomes" id="UP000193411">
    <property type="component" value="Unassembled WGS sequence"/>
</dbReference>
<gene>
    <name evidence="2" type="ORF">BCR44DRAFT_1006666</name>
</gene>
<feature type="domain" description="ZW10 C-terminal helical" evidence="1">
    <location>
        <begin position="411"/>
        <end position="555"/>
    </location>
</feature>
<protein>
    <recommendedName>
        <fullName evidence="1">ZW10 C-terminal helical domain-containing protein</fullName>
    </recommendedName>
</protein>
<dbReference type="PANTHER" id="PTHR12205">
    <property type="entry name" value="CENTROMERE/KINETOCHORE PROTEIN ZW10"/>
    <property type="match status" value="1"/>
</dbReference>
<dbReference type="InterPro" id="IPR046362">
    <property type="entry name" value="Zw10/DSL1_C_sf"/>
</dbReference>
<keyword evidence="3" id="KW-1185">Reference proteome</keyword>
<name>A0A1Y2I5U2_9FUNG</name>
<evidence type="ECO:0000259" key="1">
    <source>
        <dbReference type="Pfam" id="PF22766"/>
    </source>
</evidence>
<proteinExistence type="predicted"/>
<dbReference type="GO" id="GO:0005737">
    <property type="term" value="C:cytoplasm"/>
    <property type="evidence" value="ECO:0007669"/>
    <property type="project" value="GOC"/>
</dbReference>
<organism evidence="2 3">
    <name type="scientific">Catenaria anguillulae PL171</name>
    <dbReference type="NCBI Taxonomy" id="765915"/>
    <lineage>
        <taxon>Eukaryota</taxon>
        <taxon>Fungi</taxon>
        <taxon>Fungi incertae sedis</taxon>
        <taxon>Blastocladiomycota</taxon>
        <taxon>Blastocladiomycetes</taxon>
        <taxon>Blastocladiales</taxon>
        <taxon>Catenariaceae</taxon>
        <taxon>Catenaria</taxon>
    </lineage>
</organism>
<dbReference type="Gene3D" id="1.10.357.150">
    <property type="match status" value="1"/>
</dbReference>
<dbReference type="Pfam" id="PF22766">
    <property type="entry name" value="ZW10_C2"/>
    <property type="match status" value="1"/>
</dbReference>
<dbReference type="STRING" id="765915.A0A1Y2I5U2"/>
<dbReference type="EMBL" id="MCFL01000001">
    <property type="protein sequence ID" value="ORZ41443.1"/>
    <property type="molecule type" value="Genomic_DNA"/>
</dbReference>
<accession>A0A1Y2I5U2</accession>
<sequence>MRGLSGRLRSVIDALVTRTTAESSGSIVVDIRHKSAPSTLTLSELLAALQLLDGDKANATFQINIRDRLTLDLLSHPFVVSHDAASVTFTLEARIPAQSPDAILAGLRAYAYALASSVPTQVTRDILDTVVDQAVKQFLPKHVPESSAGLQDFSSLFDQFQSLATDLANRSLVSPSSLSAISSFSPQEAFALHRQELILAQTRAKLLKVNPTQLEFIPCPALVDADTIARVTQHIQEINPSTTSPPVTLTSKSLLLTRADPLSLPASMPIPTYIHEFTQALIHEWSLATAANTTATDLSLVTSMLDMFLLHTRSTYLATVRRPVPPRSVALAHNACMCVADVVTRLCLTCAPTWHPAMARQIARTLQLAKDIVRAHVSVTKSDLVKLLAPLDPLWIDVVRNRDRVQAILLGVVERIKREADALKPVAPLSIRYYMLGAVYDAALHSLLNELYAWSDISAAESEELCSLLQTLLIPGHHFAAAPGAAAAAAAGELAWAPHYAAHHAVVELLNLSLREIMDRFRARRYAASLTVDQLTRLVVALFQDSDVRSGALAEMAGGVRLGLLLPGAAAAAAATGARQDR</sequence>
<reference evidence="2 3" key="1">
    <citation type="submission" date="2016-07" db="EMBL/GenBank/DDBJ databases">
        <title>Pervasive Adenine N6-methylation of Active Genes in Fungi.</title>
        <authorList>
            <consortium name="DOE Joint Genome Institute"/>
            <person name="Mondo S.J."/>
            <person name="Dannebaum R.O."/>
            <person name="Kuo R.C."/>
            <person name="Labutti K."/>
            <person name="Haridas S."/>
            <person name="Kuo A."/>
            <person name="Salamov A."/>
            <person name="Ahrendt S.R."/>
            <person name="Lipzen A."/>
            <person name="Sullivan W."/>
            <person name="Andreopoulos W.B."/>
            <person name="Clum A."/>
            <person name="Lindquist E."/>
            <person name="Daum C."/>
            <person name="Ramamoorthy G.K."/>
            <person name="Gryganskyi A."/>
            <person name="Culley D."/>
            <person name="Magnuson J.K."/>
            <person name="James T.Y."/>
            <person name="O'Malley M.A."/>
            <person name="Stajich J.E."/>
            <person name="Spatafora J.W."/>
            <person name="Visel A."/>
            <person name="Grigoriev I.V."/>
        </authorList>
    </citation>
    <scope>NUCLEOTIDE SEQUENCE [LARGE SCALE GENOMIC DNA]</scope>
    <source>
        <strain evidence="2 3">PL171</strain>
    </source>
</reference>
<dbReference type="GO" id="GO:0006888">
    <property type="term" value="P:endoplasmic reticulum to Golgi vesicle-mediated transport"/>
    <property type="evidence" value="ECO:0007669"/>
    <property type="project" value="TreeGrafter"/>
</dbReference>
<dbReference type="GO" id="GO:0007094">
    <property type="term" value="P:mitotic spindle assembly checkpoint signaling"/>
    <property type="evidence" value="ECO:0007669"/>
    <property type="project" value="TreeGrafter"/>
</dbReference>
<comment type="caution">
    <text evidence="2">The sequence shown here is derived from an EMBL/GenBank/DDBJ whole genome shotgun (WGS) entry which is preliminary data.</text>
</comment>